<keyword evidence="7" id="KW-0503">Monooxygenase</keyword>
<dbReference type="STRING" id="1856405.BFC17_20615"/>
<comment type="pathway">
    <text evidence="2">Cofactor biosynthesis; ubiquinone biosynthesis.</text>
</comment>
<gene>
    <name evidence="9" type="ORF">BFC17_20615</name>
</gene>
<evidence type="ECO:0000313" key="10">
    <source>
        <dbReference type="Proteomes" id="UP000176037"/>
    </source>
</evidence>
<dbReference type="GO" id="GO:0019168">
    <property type="term" value="F:2-polyprenylphenol 6-hydroxylase activity"/>
    <property type="evidence" value="ECO:0007669"/>
    <property type="project" value="TreeGrafter"/>
</dbReference>
<dbReference type="InterPro" id="IPR051205">
    <property type="entry name" value="UbiH/COQ6_monooxygenase"/>
</dbReference>
<dbReference type="InterPro" id="IPR018168">
    <property type="entry name" value="Ubi_Hdrlase_CS"/>
</dbReference>
<dbReference type="PANTHER" id="PTHR43876:SF7">
    <property type="entry name" value="UBIQUINONE BIOSYNTHESIS MONOOXYGENASE COQ6, MITOCHONDRIAL"/>
    <property type="match status" value="1"/>
</dbReference>
<feature type="domain" description="FAD-binding" evidence="8">
    <location>
        <begin position="4"/>
        <end position="324"/>
    </location>
</feature>
<keyword evidence="6" id="KW-0560">Oxidoreductase</keyword>
<evidence type="ECO:0000256" key="6">
    <source>
        <dbReference type="ARBA" id="ARBA00023002"/>
    </source>
</evidence>
<evidence type="ECO:0000256" key="4">
    <source>
        <dbReference type="ARBA" id="ARBA00022630"/>
    </source>
</evidence>
<keyword evidence="5" id="KW-0274">FAD</keyword>
<dbReference type="EMBL" id="MJIC01000014">
    <property type="protein sequence ID" value="OFI33963.1"/>
    <property type="molecule type" value="Genomic_DNA"/>
</dbReference>
<dbReference type="GO" id="GO:0006744">
    <property type="term" value="P:ubiquinone biosynthetic process"/>
    <property type="evidence" value="ECO:0007669"/>
    <property type="project" value="UniProtKB-UniPathway"/>
</dbReference>
<comment type="similarity">
    <text evidence="3">Belongs to the UbiH/COQ6 family.</text>
</comment>
<evidence type="ECO:0000256" key="7">
    <source>
        <dbReference type="ARBA" id="ARBA00023033"/>
    </source>
</evidence>
<dbReference type="InterPro" id="IPR010971">
    <property type="entry name" value="UbiH/COQ6"/>
</dbReference>
<dbReference type="AlphaFoldDB" id="A0A1E8FEQ4"/>
<dbReference type="RefSeq" id="WP_070176890.1">
    <property type="nucleotide sequence ID" value="NZ_BMJR01000003.1"/>
</dbReference>
<proteinExistence type="inferred from homology"/>
<dbReference type="PANTHER" id="PTHR43876">
    <property type="entry name" value="UBIQUINONE BIOSYNTHESIS MONOOXYGENASE COQ6, MITOCHONDRIAL"/>
    <property type="match status" value="1"/>
</dbReference>
<dbReference type="SUPFAM" id="SSF51905">
    <property type="entry name" value="FAD/NAD(P)-binding domain"/>
    <property type="match status" value="1"/>
</dbReference>
<dbReference type="PROSITE" id="PS01304">
    <property type="entry name" value="UBIH"/>
    <property type="match status" value="1"/>
</dbReference>
<dbReference type="PRINTS" id="PR00420">
    <property type="entry name" value="RNGMNOXGNASE"/>
</dbReference>
<sequence>MYQADIAIVGAGMVGLALARALKEVQLSVVLIDTTPITKPLSEQPELRVSAINAANKQKLESLGVWQHLAQERLSAYTQMQVWDQDSFGRIQFTCEEMGTTELGHIVENQSLVNALHSQVSEQQNVQLLPATRITKVLAGQSESMLMLDNDEVVSCRLLVGADGANSAIRQYANFPLTFKDYGHTAIVATIKTSKPHGKVARQVFTPEGPLALLPLSDANLCSIVWSQNSQHADALLSLSNSDFAKALQVAIEGDVGEISVESARMHFPLTMRYARQWLSDGLVIIGDAAHTIHPLAGQGANLGLQDAFALAESLQTLAAEHAAFYQARQLRAFERARKSEAVKMIAAMESFKQLFGGSHPLKKLIRGVGMCTADAIPAIKQRFITQAMGW</sequence>
<dbReference type="UniPathway" id="UPA00232"/>
<dbReference type="InterPro" id="IPR002938">
    <property type="entry name" value="FAD-bd"/>
</dbReference>
<dbReference type="Proteomes" id="UP000176037">
    <property type="component" value="Unassembled WGS sequence"/>
</dbReference>
<dbReference type="NCBIfam" id="TIGR01988">
    <property type="entry name" value="Ubi-OHases"/>
    <property type="match status" value="1"/>
</dbReference>
<dbReference type="InterPro" id="IPR036188">
    <property type="entry name" value="FAD/NAD-bd_sf"/>
</dbReference>
<organism evidence="9 10">
    <name type="scientific">Alteromonas lipolytica</name>
    <dbReference type="NCBI Taxonomy" id="1856405"/>
    <lineage>
        <taxon>Bacteria</taxon>
        <taxon>Pseudomonadati</taxon>
        <taxon>Pseudomonadota</taxon>
        <taxon>Gammaproteobacteria</taxon>
        <taxon>Alteromonadales</taxon>
        <taxon>Alteromonadaceae</taxon>
        <taxon>Alteromonas/Salinimonas group</taxon>
        <taxon>Alteromonas</taxon>
    </lineage>
</organism>
<dbReference type="Gene3D" id="3.50.50.60">
    <property type="entry name" value="FAD/NAD(P)-binding domain"/>
    <property type="match status" value="2"/>
</dbReference>
<evidence type="ECO:0000256" key="1">
    <source>
        <dbReference type="ARBA" id="ARBA00001974"/>
    </source>
</evidence>
<evidence type="ECO:0000256" key="3">
    <source>
        <dbReference type="ARBA" id="ARBA00005349"/>
    </source>
</evidence>
<accession>A0A1E8FEQ4</accession>
<dbReference type="GO" id="GO:0071949">
    <property type="term" value="F:FAD binding"/>
    <property type="evidence" value="ECO:0007669"/>
    <property type="project" value="InterPro"/>
</dbReference>
<name>A0A1E8FEQ4_9ALTE</name>
<comment type="cofactor">
    <cofactor evidence="1">
        <name>FAD</name>
        <dbReference type="ChEBI" id="CHEBI:57692"/>
    </cofactor>
</comment>
<comment type="caution">
    <text evidence="9">The sequence shown here is derived from an EMBL/GenBank/DDBJ whole genome shotgun (WGS) entry which is preliminary data.</text>
</comment>
<dbReference type="OrthoDB" id="9769565at2"/>
<evidence type="ECO:0000313" key="9">
    <source>
        <dbReference type="EMBL" id="OFI33963.1"/>
    </source>
</evidence>
<evidence type="ECO:0000256" key="2">
    <source>
        <dbReference type="ARBA" id="ARBA00004749"/>
    </source>
</evidence>
<dbReference type="Pfam" id="PF01494">
    <property type="entry name" value="FAD_binding_3"/>
    <property type="match status" value="1"/>
</dbReference>
<protein>
    <submittedName>
        <fullName evidence="9">FAD-dependent 2-octaprenylphenol hydroxylase</fullName>
    </submittedName>
</protein>
<evidence type="ECO:0000256" key="5">
    <source>
        <dbReference type="ARBA" id="ARBA00022827"/>
    </source>
</evidence>
<keyword evidence="10" id="KW-1185">Reference proteome</keyword>
<keyword evidence="4" id="KW-0285">Flavoprotein</keyword>
<evidence type="ECO:0000259" key="8">
    <source>
        <dbReference type="Pfam" id="PF01494"/>
    </source>
</evidence>
<reference evidence="9 10" key="1">
    <citation type="submission" date="2016-09" db="EMBL/GenBank/DDBJ databases">
        <title>Alteromonas lipolytica, a new species isolated from sea water.</title>
        <authorList>
            <person name="Wu Y.-H."/>
            <person name="Cheng H."/>
            <person name="Xu X.-W."/>
        </authorList>
    </citation>
    <scope>NUCLEOTIDE SEQUENCE [LARGE SCALE GENOMIC DNA]</scope>
    <source>
        <strain evidence="9 10">JW12</strain>
    </source>
</reference>